<feature type="transmembrane region" description="Helical" evidence="1">
    <location>
        <begin position="64"/>
        <end position="85"/>
    </location>
</feature>
<dbReference type="RefSeq" id="WP_166291132.1">
    <property type="nucleotide sequence ID" value="NZ_CP049863.1"/>
</dbReference>
<feature type="transmembrane region" description="Helical" evidence="1">
    <location>
        <begin position="38"/>
        <end position="58"/>
    </location>
</feature>
<keyword evidence="1" id="KW-1133">Transmembrane helix</keyword>
<dbReference type="KEGG" id="lvi:G7068_08560"/>
<evidence type="ECO:0000313" key="2">
    <source>
        <dbReference type="EMBL" id="QIK63243.1"/>
    </source>
</evidence>
<keyword evidence="1" id="KW-0472">Membrane</keyword>
<proteinExistence type="predicted"/>
<protein>
    <submittedName>
        <fullName evidence="2">Uncharacterized protein</fullName>
    </submittedName>
</protein>
<name>A0A6G7XFB5_9MICO</name>
<keyword evidence="1" id="KW-0812">Transmembrane</keyword>
<dbReference type="AlphaFoldDB" id="A0A6G7XFB5"/>
<sequence length="195" mass="21456">MSHSIQDSEAFQSFAKPEFWASRALIGKYFRTRTIPSARFNVILAATLWAVLIIGLLWDAVIGLAVLALFLILCQSITMVSRVWLLSREQRSWEADTVAYSISATEYVETHPARPGESSTLLQAPWAQAVGYTTVGHLALVRFTTFVTVVPITRFNAPATQLEAFLSSLMPHVSVAELRQLPNVGGTPPAQQPLS</sequence>
<gene>
    <name evidence="2" type="ORF">G7068_08560</name>
</gene>
<reference evidence="2 3" key="1">
    <citation type="submission" date="2020-03" db="EMBL/GenBank/DDBJ databases">
        <title>Leucobacter sp. nov., isolated from beetles.</title>
        <authorList>
            <person name="Hyun D.-W."/>
            <person name="Bae J.-W."/>
        </authorList>
    </citation>
    <scope>NUCLEOTIDE SEQUENCE [LARGE SCALE GENOMIC DNA]</scope>
    <source>
        <strain evidence="2 3">HDW9C</strain>
    </source>
</reference>
<evidence type="ECO:0000313" key="3">
    <source>
        <dbReference type="Proteomes" id="UP000502677"/>
    </source>
</evidence>
<dbReference type="Proteomes" id="UP000502677">
    <property type="component" value="Chromosome"/>
</dbReference>
<keyword evidence="3" id="KW-1185">Reference proteome</keyword>
<evidence type="ECO:0000256" key="1">
    <source>
        <dbReference type="SAM" id="Phobius"/>
    </source>
</evidence>
<accession>A0A6G7XFB5</accession>
<organism evidence="2 3">
    <name type="scientific">Leucobacter viscericola</name>
    <dbReference type="NCBI Taxonomy" id="2714935"/>
    <lineage>
        <taxon>Bacteria</taxon>
        <taxon>Bacillati</taxon>
        <taxon>Actinomycetota</taxon>
        <taxon>Actinomycetes</taxon>
        <taxon>Micrococcales</taxon>
        <taxon>Microbacteriaceae</taxon>
        <taxon>Leucobacter</taxon>
    </lineage>
</organism>
<dbReference type="EMBL" id="CP049863">
    <property type="protein sequence ID" value="QIK63243.1"/>
    <property type="molecule type" value="Genomic_DNA"/>
</dbReference>